<dbReference type="EMBL" id="MU853357">
    <property type="protein sequence ID" value="KAK4109257.1"/>
    <property type="molecule type" value="Genomic_DNA"/>
</dbReference>
<dbReference type="GeneID" id="89940015"/>
<dbReference type="PROSITE" id="PS50181">
    <property type="entry name" value="FBOX"/>
    <property type="match status" value="1"/>
</dbReference>
<evidence type="ECO:0000313" key="2">
    <source>
        <dbReference type="EMBL" id="KAK4109257.1"/>
    </source>
</evidence>
<name>A0AAN6T9X5_9PEZI</name>
<gene>
    <name evidence="2" type="ORF">N656DRAFT_783155</name>
</gene>
<evidence type="ECO:0000259" key="1">
    <source>
        <dbReference type="PROSITE" id="PS50181"/>
    </source>
</evidence>
<dbReference type="CDD" id="cd09917">
    <property type="entry name" value="F-box_SF"/>
    <property type="match status" value="1"/>
</dbReference>
<dbReference type="InterPro" id="IPR036047">
    <property type="entry name" value="F-box-like_dom_sf"/>
</dbReference>
<protein>
    <recommendedName>
        <fullName evidence="1">F-box domain-containing protein</fullName>
    </recommendedName>
</protein>
<dbReference type="Proteomes" id="UP001302812">
    <property type="component" value="Unassembled WGS sequence"/>
</dbReference>
<accession>A0AAN6T9X5</accession>
<sequence length="449" mass="49959">MGLCDLPAELVEHIARLLDRTDILSIRLACRTLYRRSTAAFATAFFSTVKIDLCPESLERLNRIASDDLFRRHVRHVRICELFSPEQCSNPPGHAPGTGHHWVRDPSTYSLDPSPVANPVIGHLHAMFARLVNLQFLSINPDIVTVPEPNPPKSTGLCVLDMVHVALLAVANIPLKSFHLNRGTLMRGWINSLVPSNIVESLTPPWSTHLIDLQLAWHPVFNRTPRTRCPLVDIVLCGKSLRRLSVICPPSEFFIRVLAARDSDRPPLEVLHLRFVETSPGHVQALVLRFAETLEHLCVDRATVPAGAEDGVNWKAVLADWAANLGKLQSFAISWLSNTQAVQNDRVLFDRVLEWDEGGELPSGGKMQFIPRSISTREPGRGWGVIGLRYSNPGRGADVRRVFAKAVEASYTEPADAARWQGRPEGEHLIAGRIPAKVVRIFECPELVL</sequence>
<evidence type="ECO:0000313" key="3">
    <source>
        <dbReference type="Proteomes" id="UP001302812"/>
    </source>
</evidence>
<keyword evidence="3" id="KW-1185">Reference proteome</keyword>
<dbReference type="Pfam" id="PF00646">
    <property type="entry name" value="F-box"/>
    <property type="match status" value="1"/>
</dbReference>
<feature type="domain" description="F-box" evidence="1">
    <location>
        <begin position="1"/>
        <end position="44"/>
    </location>
</feature>
<dbReference type="SUPFAM" id="SSF81383">
    <property type="entry name" value="F-box domain"/>
    <property type="match status" value="1"/>
</dbReference>
<reference evidence="2" key="1">
    <citation type="journal article" date="2023" name="Mol. Phylogenet. Evol.">
        <title>Genome-scale phylogeny and comparative genomics of the fungal order Sordariales.</title>
        <authorList>
            <person name="Hensen N."/>
            <person name="Bonometti L."/>
            <person name="Westerberg I."/>
            <person name="Brannstrom I.O."/>
            <person name="Guillou S."/>
            <person name="Cros-Aarteil S."/>
            <person name="Calhoun S."/>
            <person name="Haridas S."/>
            <person name="Kuo A."/>
            <person name="Mondo S."/>
            <person name="Pangilinan J."/>
            <person name="Riley R."/>
            <person name="LaButti K."/>
            <person name="Andreopoulos B."/>
            <person name="Lipzen A."/>
            <person name="Chen C."/>
            <person name="Yan M."/>
            <person name="Daum C."/>
            <person name="Ng V."/>
            <person name="Clum A."/>
            <person name="Steindorff A."/>
            <person name="Ohm R.A."/>
            <person name="Martin F."/>
            <person name="Silar P."/>
            <person name="Natvig D.O."/>
            <person name="Lalanne C."/>
            <person name="Gautier V."/>
            <person name="Ament-Velasquez S.L."/>
            <person name="Kruys A."/>
            <person name="Hutchinson M.I."/>
            <person name="Powell A.J."/>
            <person name="Barry K."/>
            <person name="Miller A.N."/>
            <person name="Grigoriev I.V."/>
            <person name="Debuchy R."/>
            <person name="Gladieux P."/>
            <person name="Hiltunen Thoren M."/>
            <person name="Johannesson H."/>
        </authorList>
    </citation>
    <scope>NUCLEOTIDE SEQUENCE</scope>
    <source>
        <strain evidence="2">CBS 508.74</strain>
    </source>
</reference>
<dbReference type="RefSeq" id="XP_064666827.1">
    <property type="nucleotide sequence ID" value="XM_064815890.1"/>
</dbReference>
<dbReference type="AlphaFoldDB" id="A0AAN6T9X5"/>
<dbReference type="InterPro" id="IPR001810">
    <property type="entry name" value="F-box_dom"/>
</dbReference>
<proteinExistence type="predicted"/>
<organism evidence="2 3">
    <name type="scientific">Canariomyces notabilis</name>
    <dbReference type="NCBI Taxonomy" id="2074819"/>
    <lineage>
        <taxon>Eukaryota</taxon>
        <taxon>Fungi</taxon>
        <taxon>Dikarya</taxon>
        <taxon>Ascomycota</taxon>
        <taxon>Pezizomycotina</taxon>
        <taxon>Sordariomycetes</taxon>
        <taxon>Sordariomycetidae</taxon>
        <taxon>Sordariales</taxon>
        <taxon>Chaetomiaceae</taxon>
        <taxon>Canariomyces</taxon>
    </lineage>
</organism>
<reference evidence="2" key="2">
    <citation type="submission" date="2023-05" db="EMBL/GenBank/DDBJ databases">
        <authorList>
            <consortium name="Lawrence Berkeley National Laboratory"/>
            <person name="Steindorff A."/>
            <person name="Hensen N."/>
            <person name="Bonometti L."/>
            <person name="Westerberg I."/>
            <person name="Brannstrom I.O."/>
            <person name="Guillou S."/>
            <person name="Cros-Aarteil S."/>
            <person name="Calhoun S."/>
            <person name="Haridas S."/>
            <person name="Kuo A."/>
            <person name="Mondo S."/>
            <person name="Pangilinan J."/>
            <person name="Riley R."/>
            <person name="Labutti K."/>
            <person name="Andreopoulos B."/>
            <person name="Lipzen A."/>
            <person name="Chen C."/>
            <person name="Yanf M."/>
            <person name="Daum C."/>
            <person name="Ng V."/>
            <person name="Clum A."/>
            <person name="Ohm R."/>
            <person name="Martin F."/>
            <person name="Silar P."/>
            <person name="Natvig D."/>
            <person name="Lalanne C."/>
            <person name="Gautier V."/>
            <person name="Ament-Velasquez S.L."/>
            <person name="Kruys A."/>
            <person name="Hutchinson M.I."/>
            <person name="Powell A.J."/>
            <person name="Barry K."/>
            <person name="Miller A.N."/>
            <person name="Grigoriev I.V."/>
            <person name="Debuchy R."/>
            <person name="Gladieux P."/>
            <person name="Thoren M.H."/>
            <person name="Johannesson H."/>
        </authorList>
    </citation>
    <scope>NUCLEOTIDE SEQUENCE</scope>
    <source>
        <strain evidence="2">CBS 508.74</strain>
    </source>
</reference>
<comment type="caution">
    <text evidence="2">The sequence shown here is derived from an EMBL/GenBank/DDBJ whole genome shotgun (WGS) entry which is preliminary data.</text>
</comment>